<dbReference type="InterPro" id="IPR036928">
    <property type="entry name" value="AS_sf"/>
</dbReference>
<dbReference type="GO" id="GO:0004040">
    <property type="term" value="F:amidase activity"/>
    <property type="evidence" value="ECO:0007669"/>
    <property type="project" value="TreeGrafter"/>
</dbReference>
<dbReference type="InterPro" id="IPR023631">
    <property type="entry name" value="Amidase_dom"/>
</dbReference>
<dbReference type="Gene3D" id="3.90.1300.10">
    <property type="entry name" value="Amidase signature (AS) domain"/>
    <property type="match status" value="2"/>
</dbReference>
<accession>A0A183TJ01</accession>
<protein>
    <submittedName>
        <fullName evidence="2">Amidase domain-containing protein</fullName>
    </submittedName>
</protein>
<dbReference type="InterPro" id="IPR052096">
    <property type="entry name" value="Endocannabinoid_amidase"/>
</dbReference>
<dbReference type="GO" id="GO:0017064">
    <property type="term" value="F:fatty acid amide hydrolase activity"/>
    <property type="evidence" value="ECO:0007669"/>
    <property type="project" value="TreeGrafter"/>
</dbReference>
<sequence length="1069" mass="115979">LSLKGYDTTLGLIKNLNNPASEDAVVVKVLRSAGAVPFVTTSMPPSGLSMDASSAIYGEQRHFADKGRLAGGSSGGEALLLAGCGSPLGFGSDIAGSLRIPAAFCGISCLKPTFKRLSHFGLVSNNTRNNSRLDACVGPMARKVDSLVDAMRTLLGPEMFSLDPTIPPIPFDEALFSGSRKKSLVIGYYTHFKGEAQVPPAPSVERAVLEVKALLQSQGHLVKEFVPPSPDLAEELLLSTFFSDGGAGLRSALSNEPLPKHMHLLRLSLYIPGFLKHLLAFIAGLFLGKPAAIILSSSIGCHSSVSVLELRHRIAQYEEAFAKAICASDSPFDVIICPTFAYPAPLASTAEIFLDTSLLYTALYNLVDYPAGVVPVGVVTAEDVKSAAKLLEDYRRSGDRTNAALANMQIGSEGLPLAVQVADPCRRNWRLNLLRQRSSSSTNCSAFMIYSSRVYVAALAHMLEDDLPVSLVVGCLARIWAEAWPADHKARRRHCCEGVTLLDTQVDIMRETWVILLSSITDFGWWRLVCGYLVTFLVVKLSCIWLQRRKAHAILAEKRRRLTKIRQTSLLHLQKNPQLEHFCSLSTRELAVKIRSGEVQPLQLLHAFQQRAAELLLQNCIAEVILEANDQAKALDLDKQASQSPLFGIPVSFKENLSLKGYDTTLGLIKNLNNPASEDAVVVKVLRSAGAVPFVTTSMPPSGLSMDASSAIYGEQRHFADKGRLAGGSSGGEALLLAGCGSPLGFGSDIAGSLRIPAAFCGISCLKPTFKRLSHFGLVSNNTRNNSRLDACVGPMARKVDSLVDAMRTLLGPEMFSLDPTIPPIPFDEALFSGSRKKSLVIGYYTHFKGEAQVPPAPSVERAVLEVKALLQSQGHLVKEFVPPSPDLAEELLLSTFFSDGGAGLRSALSNEPLPKHMHLLRLSLYIPGFLKHLLAFIAGLFLGKPAAIILSSSIGCHSSVSVLELRHRIAQYEEAFAKAICASDSPFDLLEDYRRSGDRTNAALANMQIGSEGLPLAVQVVGRPMQEELVLRVMKEIEYSAEKEQLYELFRLQYLLFSRICFCTRPGV</sequence>
<dbReference type="SUPFAM" id="SSF75304">
    <property type="entry name" value="Amidase signature (AS) enzymes"/>
    <property type="match status" value="2"/>
</dbReference>
<feature type="domain" description="Amidase" evidence="1">
    <location>
        <begin position="604"/>
        <end position="915"/>
    </location>
</feature>
<evidence type="ECO:0000313" key="2">
    <source>
        <dbReference type="WBParaSite" id="SSLN_0001707301-mRNA-1"/>
    </source>
</evidence>
<feature type="domain" description="Amidase" evidence="1">
    <location>
        <begin position="2"/>
        <end position="424"/>
    </location>
</feature>
<evidence type="ECO:0000259" key="1">
    <source>
        <dbReference type="Pfam" id="PF01425"/>
    </source>
</evidence>
<dbReference type="PANTHER" id="PTHR45847">
    <property type="entry name" value="FATTY ACID AMIDE HYDROLASE"/>
    <property type="match status" value="1"/>
</dbReference>
<dbReference type="PANTHER" id="PTHR45847:SF6">
    <property type="entry name" value="FATTY ACID AMIDE HYDROLASE"/>
    <property type="match status" value="1"/>
</dbReference>
<dbReference type="WBParaSite" id="SSLN_0001707301-mRNA-1">
    <property type="protein sequence ID" value="SSLN_0001707301-mRNA-1"/>
    <property type="gene ID" value="SSLN_0001707301"/>
</dbReference>
<dbReference type="GO" id="GO:0009062">
    <property type="term" value="P:fatty acid catabolic process"/>
    <property type="evidence" value="ECO:0007669"/>
    <property type="project" value="TreeGrafter"/>
</dbReference>
<name>A0A183TJ01_SCHSO</name>
<proteinExistence type="predicted"/>
<dbReference type="Pfam" id="PF01425">
    <property type="entry name" value="Amidase"/>
    <property type="match status" value="2"/>
</dbReference>
<dbReference type="AlphaFoldDB" id="A0A183TJ01"/>
<organism evidence="2">
    <name type="scientific">Schistocephalus solidus</name>
    <name type="common">Tapeworm</name>
    <dbReference type="NCBI Taxonomy" id="70667"/>
    <lineage>
        <taxon>Eukaryota</taxon>
        <taxon>Metazoa</taxon>
        <taxon>Spiralia</taxon>
        <taxon>Lophotrochozoa</taxon>
        <taxon>Platyhelminthes</taxon>
        <taxon>Cestoda</taxon>
        <taxon>Eucestoda</taxon>
        <taxon>Diphyllobothriidea</taxon>
        <taxon>Diphyllobothriidae</taxon>
        <taxon>Schistocephalus</taxon>
    </lineage>
</organism>
<reference evidence="2" key="1">
    <citation type="submission" date="2016-06" db="UniProtKB">
        <authorList>
            <consortium name="WormBaseParasite"/>
        </authorList>
    </citation>
    <scope>IDENTIFICATION</scope>
</reference>